<dbReference type="EC" id="2.1.1.197" evidence="2"/>
<comment type="caution">
    <text evidence="2">The sequence shown here is derived from an EMBL/GenBank/DDBJ whole genome shotgun (WGS) entry which is preliminary data.</text>
</comment>
<dbReference type="Proteomes" id="UP000033448">
    <property type="component" value="Unassembled WGS sequence"/>
</dbReference>
<feature type="domain" description="Methyltransferase" evidence="1">
    <location>
        <begin position="47"/>
        <end position="136"/>
    </location>
</feature>
<dbReference type="PANTHER" id="PTHR42912">
    <property type="entry name" value="METHYLTRANSFERASE"/>
    <property type="match status" value="1"/>
</dbReference>
<organism evidence="2 3">
    <name type="scientific">Microbacterium azadirachtae</name>
    <dbReference type="NCBI Taxonomy" id="582680"/>
    <lineage>
        <taxon>Bacteria</taxon>
        <taxon>Bacillati</taxon>
        <taxon>Actinomycetota</taxon>
        <taxon>Actinomycetes</taxon>
        <taxon>Micrococcales</taxon>
        <taxon>Microbacteriaceae</taxon>
        <taxon>Microbacterium</taxon>
    </lineage>
</organism>
<evidence type="ECO:0000313" key="2">
    <source>
        <dbReference type="EMBL" id="KJL21601.1"/>
    </source>
</evidence>
<dbReference type="Pfam" id="PF13649">
    <property type="entry name" value="Methyltransf_25"/>
    <property type="match status" value="1"/>
</dbReference>
<dbReference type="EMBL" id="JYIT01000081">
    <property type="protein sequence ID" value="KJL21601.1"/>
    <property type="molecule type" value="Genomic_DNA"/>
</dbReference>
<protein>
    <submittedName>
        <fullName evidence="2">Malonyl-[acyl-carrier protein] O-methyltransferase</fullName>
        <ecNumber evidence="2">2.1.1.197</ecNumber>
    </submittedName>
</protein>
<dbReference type="SUPFAM" id="SSF53335">
    <property type="entry name" value="S-adenosyl-L-methionine-dependent methyltransferases"/>
    <property type="match status" value="1"/>
</dbReference>
<dbReference type="InterPro" id="IPR029063">
    <property type="entry name" value="SAM-dependent_MTases_sf"/>
</dbReference>
<dbReference type="InterPro" id="IPR041698">
    <property type="entry name" value="Methyltransf_25"/>
</dbReference>
<dbReference type="GO" id="GO:0032259">
    <property type="term" value="P:methylation"/>
    <property type="evidence" value="ECO:0007669"/>
    <property type="project" value="UniProtKB-KW"/>
</dbReference>
<keyword evidence="3" id="KW-1185">Reference proteome</keyword>
<reference evidence="2 3" key="1">
    <citation type="submission" date="2015-02" db="EMBL/GenBank/DDBJ databases">
        <title>Draft genome sequences of ten Microbacterium spp. with emphasis on heavy metal contaminated environments.</title>
        <authorList>
            <person name="Corretto E."/>
        </authorList>
    </citation>
    <scope>NUCLEOTIDE SEQUENCE [LARGE SCALE GENOMIC DNA]</scope>
    <source>
        <strain evidence="2 3">DSM 23848</strain>
    </source>
</reference>
<name>A0A0F0KQS3_9MICO</name>
<evidence type="ECO:0000313" key="3">
    <source>
        <dbReference type="Proteomes" id="UP000033448"/>
    </source>
</evidence>
<dbReference type="PATRIC" id="fig|582680.7.peg.2618"/>
<keyword evidence="2" id="KW-0489">Methyltransferase</keyword>
<accession>A0A0F0KQS3</accession>
<dbReference type="Gene3D" id="3.40.50.150">
    <property type="entry name" value="Vaccinia Virus protein VP39"/>
    <property type="match status" value="1"/>
</dbReference>
<sequence>MRDEQVAAAYDARAAEYIALIGSLDQMERADVALIARWRDETPGSLLDAGCGPGLWTAFLAGTGRDVIGVDLSAEFLAAARERHPALRFEAASVRDLPFADEAFGGVLAWYSLIHLPPDELPAVIAELGRVLAPGGRMLIGFFDGPPGEPFAHAVTTAHYWSADALTVLLGDAGLAVVHAERREREPGAAGSVRPHGAVIAERRASV</sequence>
<dbReference type="OrthoDB" id="9805171at2"/>
<proteinExistence type="predicted"/>
<dbReference type="CDD" id="cd02440">
    <property type="entry name" value="AdoMet_MTases"/>
    <property type="match status" value="1"/>
</dbReference>
<dbReference type="GO" id="GO:0102130">
    <property type="term" value="F:malonyl-CoA methyltransferase activity"/>
    <property type="evidence" value="ECO:0007669"/>
    <property type="project" value="UniProtKB-EC"/>
</dbReference>
<keyword evidence="2" id="KW-0808">Transferase</keyword>
<dbReference type="InterPro" id="IPR050508">
    <property type="entry name" value="Methyltransf_Superfamily"/>
</dbReference>
<dbReference type="RefSeq" id="WP_045251219.1">
    <property type="nucleotide sequence ID" value="NZ_JYIT01000081.1"/>
</dbReference>
<evidence type="ECO:0000259" key="1">
    <source>
        <dbReference type="Pfam" id="PF13649"/>
    </source>
</evidence>
<dbReference type="AlphaFoldDB" id="A0A0F0KQS3"/>
<gene>
    <name evidence="2" type="primary">bioC_1</name>
    <name evidence="2" type="ORF">RL72_02563</name>
</gene>